<keyword evidence="8" id="KW-0408">Iron</keyword>
<evidence type="ECO:0000313" key="12">
    <source>
        <dbReference type="EMBL" id="CEP01560.1"/>
    </source>
</evidence>
<dbReference type="InterPro" id="IPR010255">
    <property type="entry name" value="Haem_peroxidase_sf"/>
</dbReference>
<gene>
    <name evidence="12" type="ORF">PBRA_002166</name>
    <name evidence="13" type="ORF">PLBR_LOCUS384</name>
</gene>
<dbReference type="InterPro" id="IPR045266">
    <property type="entry name" value="DOH_DOMON"/>
</dbReference>
<keyword evidence="6 9" id="KW-0472">Membrane</keyword>
<dbReference type="EMBL" id="CDSF01000112">
    <property type="protein sequence ID" value="CEP01560.1"/>
    <property type="molecule type" value="Genomic_DNA"/>
</dbReference>
<dbReference type="Pfam" id="PF03098">
    <property type="entry name" value="An_peroxidase"/>
    <property type="match status" value="1"/>
</dbReference>
<reference evidence="13 15" key="2">
    <citation type="submission" date="2018-03" db="EMBL/GenBank/DDBJ databases">
        <authorList>
            <person name="Fogelqvist J."/>
        </authorList>
    </citation>
    <scope>NUCLEOTIDE SEQUENCE [LARGE SCALE GENOMIC DNA]</scope>
</reference>
<feature type="transmembrane region" description="Helical" evidence="9">
    <location>
        <begin position="755"/>
        <end position="776"/>
    </location>
</feature>
<feature type="transmembrane region" description="Helical" evidence="9">
    <location>
        <begin position="725"/>
        <end position="743"/>
    </location>
</feature>
<dbReference type="GO" id="GO:0020037">
    <property type="term" value="F:heme binding"/>
    <property type="evidence" value="ECO:0007669"/>
    <property type="project" value="InterPro"/>
</dbReference>
<feature type="transmembrane region" description="Helical" evidence="9">
    <location>
        <begin position="692"/>
        <end position="713"/>
    </location>
</feature>
<evidence type="ECO:0000256" key="4">
    <source>
        <dbReference type="ARBA" id="ARBA00022692"/>
    </source>
</evidence>
<keyword evidence="8" id="KW-0349">Heme</keyword>
<feature type="transmembrane region" description="Helical" evidence="9">
    <location>
        <begin position="838"/>
        <end position="859"/>
    </location>
</feature>
<dbReference type="SUPFAM" id="SSF48113">
    <property type="entry name" value="Heme-dependent peroxidases"/>
    <property type="match status" value="1"/>
</dbReference>
<dbReference type="GO" id="GO:0005576">
    <property type="term" value="C:extracellular region"/>
    <property type="evidence" value="ECO:0007669"/>
    <property type="project" value="UniProtKB-SubCell"/>
</dbReference>
<keyword evidence="13" id="KW-0496">Mitochondrion</keyword>
<dbReference type="SUPFAM" id="SSF49344">
    <property type="entry name" value="CBD9-like"/>
    <property type="match status" value="1"/>
</dbReference>
<keyword evidence="5 9" id="KW-1133">Transmembrane helix</keyword>
<feature type="transmembrane region" description="Helical" evidence="9">
    <location>
        <begin position="909"/>
        <end position="929"/>
    </location>
</feature>
<feature type="transmembrane region" description="Helical" evidence="9">
    <location>
        <begin position="797"/>
        <end position="818"/>
    </location>
</feature>
<dbReference type="PANTHER" id="PTHR11475:SF4">
    <property type="entry name" value="CHORION PEROXIDASE"/>
    <property type="match status" value="1"/>
</dbReference>
<dbReference type="Proteomes" id="UP000290189">
    <property type="component" value="Unassembled WGS sequence"/>
</dbReference>
<keyword evidence="3" id="KW-0964">Secreted</keyword>
<keyword evidence="14" id="KW-1185">Reference proteome</keyword>
<dbReference type="GO" id="GO:0004601">
    <property type="term" value="F:peroxidase activity"/>
    <property type="evidence" value="ECO:0007669"/>
    <property type="project" value="InterPro"/>
</dbReference>
<keyword evidence="4 9" id="KW-0812">Transmembrane</keyword>
<evidence type="ECO:0000313" key="15">
    <source>
        <dbReference type="Proteomes" id="UP000290189"/>
    </source>
</evidence>
<keyword evidence="8" id="KW-0479">Metal-binding</keyword>
<geneLocation type="mitochondrion" evidence="13"/>
<dbReference type="InterPro" id="IPR005018">
    <property type="entry name" value="DOMON_domain"/>
</dbReference>
<keyword evidence="7" id="KW-0325">Glycoprotein</keyword>
<dbReference type="GO" id="GO:0006979">
    <property type="term" value="P:response to oxidative stress"/>
    <property type="evidence" value="ECO:0007669"/>
    <property type="project" value="InterPro"/>
</dbReference>
<dbReference type="CDD" id="cd09631">
    <property type="entry name" value="DOMON_DOH"/>
    <property type="match status" value="1"/>
</dbReference>
<dbReference type="GO" id="GO:0016020">
    <property type="term" value="C:membrane"/>
    <property type="evidence" value="ECO:0007669"/>
    <property type="project" value="UniProtKB-SubCell"/>
</dbReference>
<evidence type="ECO:0008006" key="16">
    <source>
        <dbReference type="Google" id="ProtNLM"/>
    </source>
</evidence>
<dbReference type="InterPro" id="IPR019791">
    <property type="entry name" value="Haem_peroxidase_animal"/>
</dbReference>
<dbReference type="PRINTS" id="PR00457">
    <property type="entry name" value="ANPEROXIDASE"/>
</dbReference>
<dbReference type="PROSITE" id="PS50292">
    <property type="entry name" value="PEROXIDASE_3"/>
    <property type="match status" value="1"/>
</dbReference>
<evidence type="ECO:0000256" key="5">
    <source>
        <dbReference type="ARBA" id="ARBA00022989"/>
    </source>
</evidence>
<evidence type="ECO:0000259" key="10">
    <source>
        <dbReference type="PROSITE" id="PS50259"/>
    </source>
</evidence>
<organism evidence="12 14">
    <name type="scientific">Plasmodiophora brassicae</name>
    <name type="common">Clubroot disease agent</name>
    <dbReference type="NCBI Taxonomy" id="37360"/>
    <lineage>
        <taxon>Eukaryota</taxon>
        <taxon>Sar</taxon>
        <taxon>Rhizaria</taxon>
        <taxon>Endomyxa</taxon>
        <taxon>Phytomyxea</taxon>
        <taxon>Plasmodiophorida</taxon>
        <taxon>Plasmodiophoridae</taxon>
        <taxon>Plasmodiophora</taxon>
    </lineage>
</organism>
<evidence type="ECO:0000256" key="9">
    <source>
        <dbReference type="SAM" id="Phobius"/>
    </source>
</evidence>
<dbReference type="Gene3D" id="2.60.40.1210">
    <property type="entry name" value="Cellobiose dehydrogenase, cytochrome domain"/>
    <property type="match status" value="1"/>
</dbReference>
<comment type="subcellular location">
    <subcellularLocation>
        <location evidence="1">Membrane</location>
        <topology evidence="1">Multi-pass membrane protein</topology>
    </subcellularLocation>
    <subcellularLocation>
        <location evidence="2">Secreted</location>
    </subcellularLocation>
</comment>
<name>A0A0G4J1W1_PLABS</name>
<feature type="domain" description="G-protein coupled receptors family 3 profile" evidence="10">
    <location>
        <begin position="688"/>
        <end position="820"/>
    </location>
</feature>
<feature type="domain" description="DOMON" evidence="11">
    <location>
        <begin position="529"/>
        <end position="649"/>
    </location>
</feature>
<dbReference type="OrthoDB" id="823504at2759"/>
<dbReference type="Proteomes" id="UP000039324">
    <property type="component" value="Unassembled WGS sequence"/>
</dbReference>
<accession>A0A0G4J1W1</accession>
<dbReference type="PANTHER" id="PTHR11475">
    <property type="entry name" value="OXIDASE/PEROXIDASE"/>
    <property type="match status" value="1"/>
</dbReference>
<dbReference type="InterPro" id="IPR037120">
    <property type="entry name" value="Haem_peroxidase_sf_animal"/>
</dbReference>
<evidence type="ECO:0000256" key="8">
    <source>
        <dbReference type="PIRSR" id="PIRSR619791-2"/>
    </source>
</evidence>
<dbReference type="Pfam" id="PF03351">
    <property type="entry name" value="DOMON"/>
    <property type="match status" value="1"/>
</dbReference>
<dbReference type="PROSITE" id="PS50259">
    <property type="entry name" value="G_PROTEIN_RECEP_F3_4"/>
    <property type="match status" value="1"/>
</dbReference>
<proteinExistence type="predicted"/>
<dbReference type="GO" id="GO:0004930">
    <property type="term" value="F:G protein-coupled receptor activity"/>
    <property type="evidence" value="ECO:0007669"/>
    <property type="project" value="InterPro"/>
</dbReference>
<evidence type="ECO:0000256" key="6">
    <source>
        <dbReference type="ARBA" id="ARBA00023136"/>
    </source>
</evidence>
<evidence type="ECO:0000256" key="3">
    <source>
        <dbReference type="ARBA" id="ARBA00022525"/>
    </source>
</evidence>
<dbReference type="PROSITE" id="PS50836">
    <property type="entry name" value="DOMON"/>
    <property type="match status" value="1"/>
</dbReference>
<evidence type="ECO:0000313" key="13">
    <source>
        <dbReference type="EMBL" id="SPQ93169.1"/>
    </source>
</evidence>
<reference evidence="12 14" key="1">
    <citation type="submission" date="2015-02" db="EMBL/GenBank/DDBJ databases">
        <authorList>
            <person name="Chooi Y.-H."/>
        </authorList>
    </citation>
    <scope>NUCLEOTIDE SEQUENCE [LARGE SCALE GENOMIC DNA]</scope>
    <source>
        <strain evidence="12">E3</strain>
    </source>
</reference>
<evidence type="ECO:0000259" key="11">
    <source>
        <dbReference type="PROSITE" id="PS50836"/>
    </source>
</evidence>
<evidence type="ECO:0000256" key="7">
    <source>
        <dbReference type="ARBA" id="ARBA00023180"/>
    </source>
</evidence>
<protein>
    <recommendedName>
        <fullName evidence="16">G-protein coupled receptors family 3 profile domain-containing protein</fullName>
    </recommendedName>
</protein>
<evidence type="ECO:0000313" key="14">
    <source>
        <dbReference type="Proteomes" id="UP000039324"/>
    </source>
</evidence>
<evidence type="ECO:0000256" key="1">
    <source>
        <dbReference type="ARBA" id="ARBA00004141"/>
    </source>
</evidence>
<sequence length="1033" mass="112840">MASPPRYRPMDGYNANPDHPTWGTTLQPLEFVSAPQAYADNVSGPAGPNRDNARFISDVVFTAPFQFNINSGVSSLFSNYGQFLASDMSMLVSSNHSFNIQVPRCDMGFGLDPNCTGTKTIPFTRHSASNTSNGYLQGKNDATAWLDLSNVYGLGDSRTAYLRTFTNGTMKTSQGPTGELLPYNLDLLPNLGPSSTNLFLAGDPRCNLNLPLLAIQTLFVLEHNKRAATLKQRNPTWDDETLFQEARRYTIAVHQKITYFEYLPKLLSAGLDPYSGFKPDVSPAIDVAFITAAFRYGHSSTNQLLYRLQESRVPVPGGPLNLADTILNPQEFRDNGMENVLRGLILQPEPAADANMVDAMRTGTINGDMAAVDIQRGRDRGVPDYNTVRVAVGLPRATKWSDISSIPDYQQRLAAAYQSVDDVDLYVGGLAEDRYPSAITSQTFAGLIAAQFLRTRNADPFFYQRPGLFSTDEMTEIQNRTLANMILDHTQVQWLPTDVFQLEQIPTGSSTATTTTRATGYTGLFSPLPGYSVSWAISSDCVWSVQIVSTRGGWAGIGFGTQMAGADIILCYMDNGAMTCADSWVPSPYESMPLPDYYFGHSDDIAPGSVSGQILGGALTARFSRKCNTGDSVDHIITNAMAPMIFAHGPTAHPAQHGLFGRAQGTINLFTNEAVLDGEDVFHLGSASSSTFAAVGFILLALQVITLLFVLVFRKTRHVFFQGPPLLITMLLGSSMLSTTLVLTTLEQSAAVCAWRLFLSSTGFTLVFSILLGKLYRYSKIFFNKSSLTVKVTNVHILSATLGMLTIDVLLCGIWVGVSPMDVVPAVPNTCPDSFTASVISWLLIVVKGGILLTSAWLYRGLQTLEGRTASMFKADFDMAGQICGFSLTFLGVMLLVSKVSASTAFQRTILLIQCLSSLFVAAVPYVWYMVAKALTLKDDVNRKSRSVAEVTQPKKSHAASPAGSGTFVFDDNPISNVNTEKRLQIKYDDAQKALTEFNLYAQLTEKANEKFSKLKAEILQMEAEAEFRNQID</sequence>
<dbReference type="STRING" id="37360.A0A0G4J1W1"/>
<dbReference type="GO" id="GO:0046872">
    <property type="term" value="F:metal ion binding"/>
    <property type="evidence" value="ECO:0007669"/>
    <property type="project" value="UniProtKB-KW"/>
</dbReference>
<feature type="transmembrane region" description="Helical" evidence="9">
    <location>
        <begin position="879"/>
        <end position="897"/>
    </location>
</feature>
<dbReference type="InterPro" id="IPR017978">
    <property type="entry name" value="GPCR_3_C"/>
</dbReference>
<dbReference type="EMBL" id="OVEO01000001">
    <property type="protein sequence ID" value="SPQ93169.1"/>
    <property type="molecule type" value="Genomic_DNA"/>
</dbReference>
<dbReference type="Pfam" id="PF00003">
    <property type="entry name" value="7tm_3"/>
    <property type="match status" value="1"/>
</dbReference>
<feature type="binding site" description="axial binding residue" evidence="8">
    <location>
        <position position="298"/>
    </location>
    <ligand>
        <name>heme b</name>
        <dbReference type="ChEBI" id="CHEBI:60344"/>
    </ligand>
    <ligandPart>
        <name>Fe</name>
        <dbReference type="ChEBI" id="CHEBI:18248"/>
    </ligandPart>
</feature>
<dbReference type="Gene3D" id="1.10.640.10">
    <property type="entry name" value="Haem peroxidase domain superfamily, animal type"/>
    <property type="match status" value="1"/>
</dbReference>
<dbReference type="AlphaFoldDB" id="A0A0G4J1W1"/>
<dbReference type="SMART" id="SM00664">
    <property type="entry name" value="DoH"/>
    <property type="match status" value="1"/>
</dbReference>
<evidence type="ECO:0000256" key="2">
    <source>
        <dbReference type="ARBA" id="ARBA00004613"/>
    </source>
</evidence>